<name>A0A8S0X9X4_9GAMM</name>
<dbReference type="InterPro" id="IPR051534">
    <property type="entry name" value="CBASS_pafABC_assoc_protein"/>
</dbReference>
<comment type="caution">
    <text evidence="3">The sequence shown here is derived from an EMBL/GenBank/DDBJ whole genome shotgun (WGS) entry which is preliminary data.</text>
</comment>
<accession>A0A8S0X9X4</accession>
<dbReference type="Pfam" id="PF25583">
    <property type="entry name" value="WCX"/>
    <property type="match status" value="1"/>
</dbReference>
<protein>
    <submittedName>
        <fullName evidence="3">WYL domain-containing protein</fullName>
    </submittedName>
</protein>
<dbReference type="InterPro" id="IPR057727">
    <property type="entry name" value="WCX_dom"/>
</dbReference>
<dbReference type="InterPro" id="IPR026881">
    <property type="entry name" value="WYL_dom"/>
</dbReference>
<keyword evidence="4" id="KW-1185">Reference proteome</keyword>
<organism evidence="3 4">
    <name type="scientific">Candidatus Methylobacter favarea</name>
    <dbReference type="NCBI Taxonomy" id="2707345"/>
    <lineage>
        <taxon>Bacteria</taxon>
        <taxon>Pseudomonadati</taxon>
        <taxon>Pseudomonadota</taxon>
        <taxon>Gammaproteobacteria</taxon>
        <taxon>Methylococcales</taxon>
        <taxon>Methylococcaceae</taxon>
        <taxon>Methylobacter</taxon>
    </lineage>
</organism>
<dbReference type="Proteomes" id="UP000494216">
    <property type="component" value="Unassembled WGS sequence"/>
</dbReference>
<sequence>MNTLLRYFQMLLLIPRAPGSISTPDLLKKLRDKGYQMDIRTVQRDLNKLSASGLFPFTSSEGSKPLCWFWPKHAPRLQLPLMTADEALTFKLVEQFLKHLLPHSVKDQLAAYFTLADRTLKATPLANWADKVRIISNTQTLLPARIDDAVLTVVYEALLKSRRFTATYRPRKDELKTYEVNPLGLIFKGSSVYLAATLRDYHDIKQLAMHRFSEAALIDKATTVPSGFSLDRYIAEGEFDYPLIPGQSMQLTLKINDRVKKHLSETPLSVDQQVTRIDESSFQLQATVKDTLQLRWWLRSFAADVEVLEPLSLREEFVAAARALNLLYCS</sequence>
<evidence type="ECO:0000259" key="1">
    <source>
        <dbReference type="Pfam" id="PF13280"/>
    </source>
</evidence>
<evidence type="ECO:0000313" key="4">
    <source>
        <dbReference type="Proteomes" id="UP000494216"/>
    </source>
</evidence>
<feature type="domain" description="WYL" evidence="1">
    <location>
        <begin position="150"/>
        <end position="216"/>
    </location>
</feature>
<proteinExistence type="predicted"/>
<dbReference type="PANTHER" id="PTHR34580">
    <property type="match status" value="1"/>
</dbReference>
<dbReference type="AlphaFoldDB" id="A0A8S0X9X4"/>
<dbReference type="RefSeq" id="WP_174627505.1">
    <property type="nucleotide sequence ID" value="NZ_CADCXN010000113.1"/>
</dbReference>
<reference evidence="3 4" key="1">
    <citation type="submission" date="2020-02" db="EMBL/GenBank/DDBJ databases">
        <authorList>
            <person name="Hogendoorn C."/>
        </authorList>
    </citation>
    <scope>NUCLEOTIDE SEQUENCE [LARGE SCALE GENOMIC DNA]</scope>
    <source>
        <strain evidence="3">METHB21</strain>
    </source>
</reference>
<evidence type="ECO:0000259" key="2">
    <source>
        <dbReference type="Pfam" id="PF25583"/>
    </source>
</evidence>
<dbReference type="EMBL" id="CADCXN010000113">
    <property type="protein sequence ID" value="CAA9892776.1"/>
    <property type="molecule type" value="Genomic_DNA"/>
</dbReference>
<gene>
    <name evidence="3" type="ORF">METHB2_80093</name>
</gene>
<feature type="domain" description="WCX" evidence="2">
    <location>
        <begin position="249"/>
        <end position="324"/>
    </location>
</feature>
<dbReference type="PANTHER" id="PTHR34580:SF1">
    <property type="entry name" value="PROTEIN PAFC"/>
    <property type="match status" value="1"/>
</dbReference>
<dbReference type="PROSITE" id="PS52050">
    <property type="entry name" value="WYL"/>
    <property type="match status" value="1"/>
</dbReference>
<evidence type="ECO:0000313" key="3">
    <source>
        <dbReference type="EMBL" id="CAA9892776.1"/>
    </source>
</evidence>
<dbReference type="Pfam" id="PF13280">
    <property type="entry name" value="WYL"/>
    <property type="match status" value="1"/>
</dbReference>